<accession>A1CP92</accession>
<feature type="compositionally biased region" description="Low complexity" evidence="1">
    <location>
        <begin position="153"/>
        <end position="179"/>
    </location>
</feature>
<dbReference type="AlphaFoldDB" id="A1CP92"/>
<dbReference type="VEuPathDB" id="FungiDB:ACLA_021770"/>
<evidence type="ECO:0000256" key="2">
    <source>
        <dbReference type="SAM" id="SignalP"/>
    </source>
</evidence>
<dbReference type="RefSeq" id="XP_001268889.1">
    <property type="nucleotide sequence ID" value="XM_001268888.1"/>
</dbReference>
<feature type="region of interest" description="Disordered" evidence="1">
    <location>
        <begin position="141"/>
        <end position="189"/>
    </location>
</feature>
<dbReference type="GeneID" id="4701378"/>
<sequence length="189" mass="20314">MHFSQLFAVALAPAAVVARSAGSAMVSLSSLDECKNGFPDEQGQVHQPSPVVASPYTCERVALNHDELFFAFHAKLIGSDTASYCRGIKVYDNDHCDGSPRYFVPFHGDKLDVQDRCVHEDYFDNDVKWLGIQLDCEDEGEPKTAKKKEEEVAQPVAPKPVASQPAAPAPAQAAPQPAAGPLGIIPGIL</sequence>
<dbReference type="OrthoDB" id="4504934at2759"/>
<organism evidence="3 4">
    <name type="scientific">Aspergillus clavatus (strain ATCC 1007 / CBS 513.65 / DSM 816 / NCTC 3887 / NRRL 1 / QM 1276 / 107)</name>
    <dbReference type="NCBI Taxonomy" id="344612"/>
    <lineage>
        <taxon>Eukaryota</taxon>
        <taxon>Fungi</taxon>
        <taxon>Dikarya</taxon>
        <taxon>Ascomycota</taxon>
        <taxon>Pezizomycotina</taxon>
        <taxon>Eurotiomycetes</taxon>
        <taxon>Eurotiomycetidae</taxon>
        <taxon>Eurotiales</taxon>
        <taxon>Aspergillaceae</taxon>
        <taxon>Aspergillus</taxon>
        <taxon>Aspergillus subgen. Fumigati</taxon>
    </lineage>
</organism>
<evidence type="ECO:0000256" key="1">
    <source>
        <dbReference type="SAM" id="MobiDB-lite"/>
    </source>
</evidence>
<evidence type="ECO:0000313" key="4">
    <source>
        <dbReference type="Proteomes" id="UP000006701"/>
    </source>
</evidence>
<proteinExistence type="predicted"/>
<dbReference type="EMBL" id="DS027059">
    <property type="protein sequence ID" value="EAW07463.1"/>
    <property type="molecule type" value="Genomic_DNA"/>
</dbReference>
<keyword evidence="4" id="KW-1185">Reference proteome</keyword>
<name>A1CP92_ASPCL</name>
<dbReference type="HOGENOM" id="CLU_1434128_0_0_1"/>
<feature type="compositionally biased region" description="Basic and acidic residues" evidence="1">
    <location>
        <begin position="141"/>
        <end position="151"/>
    </location>
</feature>
<keyword evidence="2" id="KW-0732">Signal</keyword>
<evidence type="ECO:0000313" key="3">
    <source>
        <dbReference type="EMBL" id="EAW07463.1"/>
    </source>
</evidence>
<dbReference type="KEGG" id="act:ACLA_021770"/>
<gene>
    <name evidence="3" type="ORF">ACLA_021770</name>
</gene>
<reference evidence="3 4" key="1">
    <citation type="journal article" date="2008" name="PLoS Genet.">
        <title>Genomic islands in the pathogenic filamentous fungus Aspergillus fumigatus.</title>
        <authorList>
            <person name="Fedorova N.D."/>
            <person name="Khaldi N."/>
            <person name="Joardar V.S."/>
            <person name="Maiti R."/>
            <person name="Amedeo P."/>
            <person name="Anderson M.J."/>
            <person name="Crabtree J."/>
            <person name="Silva J.C."/>
            <person name="Badger J.H."/>
            <person name="Albarraq A."/>
            <person name="Angiuoli S."/>
            <person name="Bussey H."/>
            <person name="Bowyer P."/>
            <person name="Cotty P.J."/>
            <person name="Dyer P.S."/>
            <person name="Egan A."/>
            <person name="Galens K."/>
            <person name="Fraser-Liggett C.M."/>
            <person name="Haas B.J."/>
            <person name="Inman J.M."/>
            <person name="Kent R."/>
            <person name="Lemieux S."/>
            <person name="Malavazi I."/>
            <person name="Orvis J."/>
            <person name="Roemer T."/>
            <person name="Ronning C.M."/>
            <person name="Sundaram J.P."/>
            <person name="Sutton G."/>
            <person name="Turner G."/>
            <person name="Venter J.C."/>
            <person name="White O.R."/>
            <person name="Whitty B.R."/>
            <person name="Youngman P."/>
            <person name="Wolfe K.H."/>
            <person name="Goldman G.H."/>
            <person name="Wortman J.R."/>
            <person name="Jiang B."/>
            <person name="Denning D.W."/>
            <person name="Nierman W.C."/>
        </authorList>
    </citation>
    <scope>NUCLEOTIDE SEQUENCE [LARGE SCALE GENOMIC DNA]</scope>
    <source>
        <strain evidence="4">ATCC 1007 / CBS 513.65 / DSM 816 / NCTC 3887 / NRRL 1</strain>
    </source>
</reference>
<dbReference type="Proteomes" id="UP000006701">
    <property type="component" value="Unassembled WGS sequence"/>
</dbReference>
<feature type="signal peptide" evidence="2">
    <location>
        <begin position="1"/>
        <end position="18"/>
    </location>
</feature>
<feature type="chain" id="PRO_5002633640" evidence="2">
    <location>
        <begin position="19"/>
        <end position="189"/>
    </location>
</feature>
<protein>
    <submittedName>
        <fullName evidence="3">Uncharacterized protein</fullName>
    </submittedName>
</protein>